<accession>A0ABU1T9K3</accession>
<dbReference type="EMBL" id="JAVDUU010000001">
    <property type="protein sequence ID" value="MDR6941551.1"/>
    <property type="molecule type" value="Genomic_DNA"/>
</dbReference>
<dbReference type="Proteomes" id="UP001247620">
    <property type="component" value="Unassembled WGS sequence"/>
</dbReference>
<dbReference type="RefSeq" id="WP_310093410.1">
    <property type="nucleotide sequence ID" value="NZ_JAVDUU010000001.1"/>
</dbReference>
<name>A0ABU1T9K3_9SPHI</name>
<evidence type="ECO:0000313" key="2">
    <source>
        <dbReference type="Proteomes" id="UP001247620"/>
    </source>
</evidence>
<keyword evidence="2" id="KW-1185">Reference proteome</keyword>
<reference evidence="1 2" key="1">
    <citation type="submission" date="2023-07" db="EMBL/GenBank/DDBJ databases">
        <title>Sorghum-associated microbial communities from plants grown in Nebraska, USA.</title>
        <authorList>
            <person name="Schachtman D."/>
        </authorList>
    </citation>
    <scope>NUCLEOTIDE SEQUENCE [LARGE SCALE GENOMIC DNA]</scope>
    <source>
        <strain evidence="1 2">3262</strain>
    </source>
</reference>
<sequence>MSFLKRIFGKQSVKPDTGAMPKRSLNLQFEPIPQNGERFAEQFVNAVKKNENKELNYSFDTLEFVDNFLQRFSDDGLTVNDFAETIFVAGAYVGQVMVNSNNGMWIDQKEVSDLPQNISMMPIVIKLPNNNIADPIAKAFKRFHYGTTDSITYFYQVMTE</sequence>
<proteinExistence type="predicted"/>
<gene>
    <name evidence="1" type="ORF">J2W55_001379</name>
</gene>
<comment type="caution">
    <text evidence="1">The sequence shown here is derived from an EMBL/GenBank/DDBJ whole genome shotgun (WGS) entry which is preliminary data.</text>
</comment>
<organism evidence="1 2">
    <name type="scientific">Mucilaginibacter pocheonensis</name>
    <dbReference type="NCBI Taxonomy" id="398050"/>
    <lineage>
        <taxon>Bacteria</taxon>
        <taxon>Pseudomonadati</taxon>
        <taxon>Bacteroidota</taxon>
        <taxon>Sphingobacteriia</taxon>
        <taxon>Sphingobacteriales</taxon>
        <taxon>Sphingobacteriaceae</taxon>
        <taxon>Mucilaginibacter</taxon>
    </lineage>
</organism>
<protein>
    <submittedName>
        <fullName evidence="1">Uncharacterized protein</fullName>
    </submittedName>
</protein>
<evidence type="ECO:0000313" key="1">
    <source>
        <dbReference type="EMBL" id="MDR6941551.1"/>
    </source>
</evidence>